<evidence type="ECO:0000313" key="2">
    <source>
        <dbReference type="EMBL" id="GAQ84663.1"/>
    </source>
</evidence>
<organism evidence="2 3">
    <name type="scientific">Klebsormidium nitens</name>
    <name type="common">Green alga</name>
    <name type="synonym">Ulothrix nitens</name>
    <dbReference type="NCBI Taxonomy" id="105231"/>
    <lineage>
        <taxon>Eukaryota</taxon>
        <taxon>Viridiplantae</taxon>
        <taxon>Streptophyta</taxon>
        <taxon>Klebsormidiophyceae</taxon>
        <taxon>Klebsormidiales</taxon>
        <taxon>Klebsormidiaceae</taxon>
        <taxon>Klebsormidium</taxon>
    </lineage>
</organism>
<feature type="domain" description="Calcineurin-like phosphoesterase" evidence="1">
    <location>
        <begin position="15"/>
        <end position="246"/>
    </location>
</feature>
<keyword evidence="3" id="KW-1185">Reference proteome</keyword>
<dbReference type="EMBL" id="DF237148">
    <property type="protein sequence ID" value="GAQ84663.1"/>
    <property type="molecule type" value="Genomic_DNA"/>
</dbReference>
<evidence type="ECO:0000259" key="1">
    <source>
        <dbReference type="Pfam" id="PF00149"/>
    </source>
</evidence>
<dbReference type="Proteomes" id="UP000054558">
    <property type="component" value="Unassembled WGS sequence"/>
</dbReference>
<dbReference type="InterPro" id="IPR004843">
    <property type="entry name" value="Calcineurin-like_PHP"/>
</dbReference>
<dbReference type="Pfam" id="PF00149">
    <property type="entry name" value="Metallophos"/>
    <property type="match status" value="1"/>
</dbReference>
<dbReference type="AlphaFoldDB" id="A0A1Y1I2G7"/>
<dbReference type="Gene3D" id="3.60.21.10">
    <property type="match status" value="1"/>
</dbReference>
<dbReference type="OrthoDB" id="2018750at2759"/>
<dbReference type="GO" id="GO:0047734">
    <property type="term" value="F:CDP-glycerol diphosphatase activity"/>
    <property type="evidence" value="ECO:0000318"/>
    <property type="project" value="GO_Central"/>
</dbReference>
<dbReference type="GO" id="GO:0008663">
    <property type="term" value="F:2',3'-cyclic-nucleotide 2'-phosphodiesterase activity"/>
    <property type="evidence" value="ECO:0000318"/>
    <property type="project" value="GO_Central"/>
</dbReference>
<proteinExistence type="predicted"/>
<gene>
    <name evidence="2" type="ORF">KFL_001990160</name>
</gene>
<accession>A0A1Y1I2G7</accession>
<dbReference type="InterPro" id="IPR029052">
    <property type="entry name" value="Metallo-depent_PP-like"/>
</dbReference>
<dbReference type="PANTHER" id="PTHR16509:SF8">
    <property type="entry name" value="MANGANESE-DEPENDENT ADP-RIBOSE_CDP-ALCOHOL DIPHOSPHATASE"/>
    <property type="match status" value="1"/>
</dbReference>
<dbReference type="OMA" id="HPGGYGR"/>
<reference evidence="2 3" key="1">
    <citation type="journal article" date="2014" name="Nat. Commun.">
        <title>Klebsormidium flaccidum genome reveals primary factors for plant terrestrial adaptation.</title>
        <authorList>
            <person name="Hori K."/>
            <person name="Maruyama F."/>
            <person name="Fujisawa T."/>
            <person name="Togashi T."/>
            <person name="Yamamoto N."/>
            <person name="Seo M."/>
            <person name="Sato S."/>
            <person name="Yamada T."/>
            <person name="Mori H."/>
            <person name="Tajima N."/>
            <person name="Moriyama T."/>
            <person name="Ikeuchi M."/>
            <person name="Watanabe M."/>
            <person name="Wada H."/>
            <person name="Kobayashi K."/>
            <person name="Saito M."/>
            <person name="Masuda T."/>
            <person name="Sasaki-Sekimoto Y."/>
            <person name="Mashiguchi K."/>
            <person name="Awai K."/>
            <person name="Shimojima M."/>
            <person name="Masuda S."/>
            <person name="Iwai M."/>
            <person name="Nobusawa T."/>
            <person name="Narise T."/>
            <person name="Kondo S."/>
            <person name="Saito H."/>
            <person name="Sato R."/>
            <person name="Murakawa M."/>
            <person name="Ihara Y."/>
            <person name="Oshima-Yamada Y."/>
            <person name="Ohtaka K."/>
            <person name="Satoh M."/>
            <person name="Sonobe K."/>
            <person name="Ishii M."/>
            <person name="Ohtani R."/>
            <person name="Kanamori-Sato M."/>
            <person name="Honoki R."/>
            <person name="Miyazaki D."/>
            <person name="Mochizuki H."/>
            <person name="Umetsu J."/>
            <person name="Higashi K."/>
            <person name="Shibata D."/>
            <person name="Kamiya Y."/>
            <person name="Sato N."/>
            <person name="Nakamura Y."/>
            <person name="Tabata S."/>
            <person name="Ida S."/>
            <person name="Kurokawa K."/>
            <person name="Ohta H."/>
        </authorList>
    </citation>
    <scope>NUCLEOTIDE SEQUENCE [LARGE SCALE GENOMIC DNA]</scope>
    <source>
        <strain evidence="2 3">NIES-2285</strain>
    </source>
</reference>
<dbReference type="GO" id="GO:0047631">
    <property type="term" value="F:ADP-ribose diphosphatase activity"/>
    <property type="evidence" value="ECO:0000318"/>
    <property type="project" value="GO_Central"/>
</dbReference>
<dbReference type="GO" id="GO:0030145">
    <property type="term" value="F:manganese ion binding"/>
    <property type="evidence" value="ECO:0000318"/>
    <property type="project" value="GO_Central"/>
</dbReference>
<sequence>MSMAPTDVADAPLFSFGVVADIQYADKENGSYESQVQRYREAPGKFEEAVHYFNSRKDELLFLLTLGDIIDGNVTPEKTEEDFKVVLGVLDKLQIPAHHLLGNHCLSLPRERLLKDLKMPARYSQHKLPHKWRLVILDTMDVSVRWPEGSPNRQAAAEFMEKHPLGPENPHASIWNGGVGAEQLAWLTEALQSAERLGEKVIVCAHHPLVAGSAAPTHLVWNHEEVAEVLERSPAVAAYFCGHYHIGGYAQPKRVHYCTFEAILEAPTDEVAHAVVRVFPDKLVIEGQGTVTSRTLQF</sequence>
<dbReference type="SUPFAM" id="SSF56300">
    <property type="entry name" value="Metallo-dependent phosphatases"/>
    <property type="match status" value="1"/>
</dbReference>
<name>A0A1Y1I2G7_KLENI</name>
<dbReference type="PANTHER" id="PTHR16509">
    <property type="match status" value="1"/>
</dbReference>
<dbReference type="STRING" id="105231.A0A1Y1I2G7"/>
<protein>
    <submittedName>
        <fullName evidence="2">Manganese-dependent ADP-ribose/CDP-alcohol diphosphatase</fullName>
    </submittedName>
</protein>
<evidence type="ECO:0000313" key="3">
    <source>
        <dbReference type="Proteomes" id="UP000054558"/>
    </source>
</evidence>